<dbReference type="PANTHER" id="PTHR10194">
    <property type="entry name" value="RAS GTPASE-ACTIVATING PROTEINS"/>
    <property type="match status" value="1"/>
</dbReference>
<keyword evidence="1" id="KW-0343">GTPase activation</keyword>
<evidence type="ECO:0000313" key="6">
    <source>
        <dbReference type="Proteomes" id="UP001164743"/>
    </source>
</evidence>
<evidence type="ECO:0000256" key="3">
    <source>
        <dbReference type="SAM" id="MobiDB-lite"/>
    </source>
</evidence>
<proteinExistence type="predicted"/>
<dbReference type="InterPro" id="IPR008936">
    <property type="entry name" value="Rho_GTPase_activation_prot"/>
</dbReference>
<dbReference type="Proteomes" id="UP001164743">
    <property type="component" value="Chromosome 12A"/>
</dbReference>
<keyword evidence="2" id="KW-0597">Phosphoprotein</keyword>
<name>A0ABY7D091_9BASI</name>
<organism evidence="5 6">
    <name type="scientific">Puccinia triticina</name>
    <dbReference type="NCBI Taxonomy" id="208348"/>
    <lineage>
        <taxon>Eukaryota</taxon>
        <taxon>Fungi</taxon>
        <taxon>Dikarya</taxon>
        <taxon>Basidiomycota</taxon>
        <taxon>Pucciniomycotina</taxon>
        <taxon>Pucciniomycetes</taxon>
        <taxon>Pucciniales</taxon>
        <taxon>Pucciniaceae</taxon>
        <taxon>Puccinia</taxon>
    </lineage>
</organism>
<feature type="region of interest" description="Disordered" evidence="3">
    <location>
        <begin position="1"/>
        <end position="35"/>
    </location>
</feature>
<dbReference type="SUPFAM" id="SSF48371">
    <property type="entry name" value="ARM repeat"/>
    <property type="match status" value="1"/>
</dbReference>
<keyword evidence="6" id="KW-1185">Reference proteome</keyword>
<dbReference type="EMBL" id="CP110432">
    <property type="protein sequence ID" value="WAQ90573.1"/>
    <property type="molecule type" value="Genomic_DNA"/>
</dbReference>
<dbReference type="PANTHER" id="PTHR10194:SF142">
    <property type="entry name" value="NEUROFIBROMIN"/>
    <property type="match status" value="1"/>
</dbReference>
<feature type="region of interest" description="Disordered" evidence="3">
    <location>
        <begin position="1254"/>
        <end position="1304"/>
    </location>
</feature>
<dbReference type="SMART" id="SM00323">
    <property type="entry name" value="RasGAP"/>
    <property type="match status" value="1"/>
</dbReference>
<gene>
    <name evidence="5" type="ORF">PtA15_12A563</name>
</gene>
<feature type="compositionally biased region" description="Low complexity" evidence="3">
    <location>
        <begin position="450"/>
        <end position="466"/>
    </location>
</feature>
<feature type="region of interest" description="Disordered" evidence="3">
    <location>
        <begin position="446"/>
        <end position="479"/>
    </location>
</feature>
<evidence type="ECO:0000256" key="1">
    <source>
        <dbReference type="ARBA" id="ARBA00022468"/>
    </source>
</evidence>
<dbReference type="RefSeq" id="XP_053026128.1">
    <property type="nucleotide sequence ID" value="XM_053162185.1"/>
</dbReference>
<dbReference type="PROSITE" id="PS00509">
    <property type="entry name" value="RAS_GTPASE_ACTIV_1"/>
    <property type="match status" value="1"/>
</dbReference>
<sequence length="1331" mass="148061">MQEVKRNINSSSSSRTHRCPRQQDHGQAIQPGQPHLSPLETDVLIRQSCSALFEMCCQRLPCVIQKLLQKLASPSHPFTSDEQTGLVNHLRTQLFVIKILRYCMSYHWAWHREQLNDNLAKQLVATISFFLKEHQRFEDASAALGPIGSTCQEPDEKPILPSLMGDILTQVSKIRFFVSASNWTIVLGKIKNWIAYWSGPEEFPDRSETRLLEFCSLNRHRLSSIVRELSAQFVHLKRAAQSDIALALRRSIWNWIETYPNEYASLVRSNGRLEGAPDVLFDVAHGLSENGKKRAYTWPTMPMLLAITVGDRNRSQVTARKAAFIESLRKHLKAVKMTDVATACCVDLCKAATFSPKMTAEGPGLRLLALDLVGDLNSRLLDPSKPFTNSEGVVEIPLMSEALAALCKLDRHFVDTTLLEKCLSRTSFVPFQIAFIQACHKLASDPEIPPRSSSSSRSSSPSSSSPHPHPEDRSSEDEDDMANWNVKLKELYPAIASSLRHVFMSAVLETNQFHILMRSNSKLITGGDESGQKTELVRALLNLWTQDTTLAFFLNSRLASGHDIDPEDLEMFVYLTTLLLNNRNPRPVRQAAMTVLRAYHQPSSLPRPGAGEQPGRGLPGVELLPLGLRQARAIVGIAVLKALLETWVFREEEREVLQLLKAYLDRFKEAVEWSERGHSPGFPFASESHAHDWSSSASSRSTPPVLRLCGLDASLSAAQLSATLQGLPDNGKGLGGRVAQAKRAKLVLCISAEEASRQRANRDLSIACLKALAAFYDRLKLVPRHALLRGNHTANNEVVHVRLFSRHYDYLSFLLTEVTKLEVVAVRSCKGKMAAGGGTKGGGGGTLEHAAALQRELASITREIVELAGFRGQTINCLVKLMAANIDPAFRYFVNMFHHPDNRIKQANIHILWEVVKEGLPELVKPVRATGLDKIVDIITRPDLTLACGSADFEEMTEVILNIFDYHKGVIKFLKASIEREVAATDHESTVFRGNLFTTRLLTIFARAQGYNYLRATLSNLLVGLVNKPSEFLVNFDPHRASAEEDEAARNLEQVTEAFLNVIAVSWKKLPGAICEICHHFATTVQEKYPESVFTSIGGFIFLRFINPAIVSPEVIDLDLPNNTREIRRSLVMITKVLQALSNNIRFSARKPAMKPLNPFMAKKVYPMTRFLKDISLIDEPGMLAEEGCDLQEELAAVPLDASDRHVLHRFLYEHQEKLGAELKSVQPMEFKHWHDGTKRLSPTLGHELWAEVLPSSPCPPPRPPRSPSSPGSRNSATVSSVPVRSTNMPATASKTSCADSSNSPCVNKNSKACCMAAYGPPWPARNPSCR</sequence>
<evidence type="ECO:0000256" key="2">
    <source>
        <dbReference type="ARBA" id="ARBA00022553"/>
    </source>
</evidence>
<dbReference type="InterPro" id="IPR001936">
    <property type="entry name" value="RasGAP_dom"/>
</dbReference>
<dbReference type="SUPFAM" id="SSF48350">
    <property type="entry name" value="GTPase activation domain, GAP"/>
    <property type="match status" value="1"/>
</dbReference>
<protein>
    <recommendedName>
        <fullName evidence="4">Ras-GAP domain-containing protein</fullName>
    </recommendedName>
</protein>
<reference evidence="5" key="1">
    <citation type="submission" date="2022-10" db="EMBL/GenBank/DDBJ databases">
        <title>Puccinia triticina Genome sequencing and assembly.</title>
        <authorList>
            <person name="Li C."/>
        </authorList>
    </citation>
    <scope>NUCLEOTIDE SEQUENCE</scope>
    <source>
        <strain evidence="5">Pt15</strain>
    </source>
</reference>
<dbReference type="Gene3D" id="1.10.506.10">
    <property type="entry name" value="GTPase Activation - p120gap, domain 1"/>
    <property type="match status" value="2"/>
</dbReference>
<dbReference type="GeneID" id="77803080"/>
<dbReference type="PROSITE" id="PS50018">
    <property type="entry name" value="RAS_GTPASE_ACTIV_2"/>
    <property type="match status" value="1"/>
</dbReference>
<feature type="compositionally biased region" description="Polar residues" evidence="3">
    <location>
        <begin position="1277"/>
        <end position="1304"/>
    </location>
</feature>
<dbReference type="Pfam" id="PF00616">
    <property type="entry name" value="RasGAP"/>
    <property type="match status" value="1"/>
</dbReference>
<dbReference type="InterPro" id="IPR023152">
    <property type="entry name" value="RasGAP_CS"/>
</dbReference>
<evidence type="ECO:0000313" key="5">
    <source>
        <dbReference type="EMBL" id="WAQ90573.1"/>
    </source>
</evidence>
<accession>A0ABY7D091</accession>
<feature type="domain" description="Ras-GAP" evidence="4">
    <location>
        <begin position="952"/>
        <end position="1143"/>
    </location>
</feature>
<dbReference type="InterPro" id="IPR016024">
    <property type="entry name" value="ARM-type_fold"/>
</dbReference>
<evidence type="ECO:0000259" key="4">
    <source>
        <dbReference type="PROSITE" id="PS50018"/>
    </source>
</evidence>
<feature type="compositionally biased region" description="Pro residues" evidence="3">
    <location>
        <begin position="1257"/>
        <end position="1268"/>
    </location>
</feature>
<dbReference type="InterPro" id="IPR039360">
    <property type="entry name" value="Ras_GTPase"/>
</dbReference>